<organism evidence="6 7">
    <name type="scientific">Legionella fallonii LLAP-10</name>
    <dbReference type="NCBI Taxonomy" id="1212491"/>
    <lineage>
        <taxon>Bacteria</taxon>
        <taxon>Pseudomonadati</taxon>
        <taxon>Pseudomonadota</taxon>
        <taxon>Gammaproteobacteria</taxon>
        <taxon>Legionellales</taxon>
        <taxon>Legionellaceae</taxon>
        <taxon>Legionella</taxon>
    </lineage>
</organism>
<dbReference type="KEGG" id="lfa:LFA_3675"/>
<accession>A0A098GAF2</accession>
<comment type="similarity">
    <text evidence="1">Belongs to the stealth family.</text>
</comment>
<dbReference type="Pfam" id="PF17101">
    <property type="entry name" value="Stealth_CR1"/>
    <property type="match status" value="1"/>
</dbReference>
<feature type="domain" description="Stealth protein CR2 conserved region 2" evidence="4">
    <location>
        <begin position="42"/>
        <end position="148"/>
    </location>
</feature>
<dbReference type="RefSeq" id="WP_052674036.1">
    <property type="nucleotide sequence ID" value="NZ_LN614827.1"/>
</dbReference>
<dbReference type="HOGENOM" id="CLU_844110_0_0_6"/>
<dbReference type="InterPro" id="IPR047141">
    <property type="entry name" value="Stealth"/>
</dbReference>
<dbReference type="GO" id="GO:0016772">
    <property type="term" value="F:transferase activity, transferring phosphorus-containing groups"/>
    <property type="evidence" value="ECO:0007669"/>
    <property type="project" value="InterPro"/>
</dbReference>
<keyword evidence="2" id="KW-0808">Transferase</keyword>
<evidence type="ECO:0000313" key="7">
    <source>
        <dbReference type="Proteomes" id="UP000032430"/>
    </source>
</evidence>
<reference evidence="7" key="1">
    <citation type="submission" date="2014-09" db="EMBL/GenBank/DDBJ databases">
        <authorList>
            <person name="Gomez-Valero L."/>
        </authorList>
    </citation>
    <scope>NUCLEOTIDE SEQUENCE [LARGE SCALE GENOMIC DNA]</scope>
    <source>
        <strain evidence="7">ATCC700992</strain>
    </source>
</reference>
<dbReference type="InterPro" id="IPR031358">
    <property type="entry name" value="Stealth_CR1"/>
</dbReference>
<evidence type="ECO:0000256" key="1">
    <source>
        <dbReference type="ARBA" id="ARBA00007583"/>
    </source>
</evidence>
<dbReference type="EMBL" id="LN614827">
    <property type="protein sequence ID" value="CEG59000.1"/>
    <property type="molecule type" value="Genomic_DNA"/>
</dbReference>
<gene>
    <name evidence="6" type="ORF">LFA_3675</name>
</gene>
<dbReference type="Proteomes" id="UP000032430">
    <property type="component" value="Chromosome I"/>
</dbReference>
<name>A0A098GAF2_9GAMM</name>
<dbReference type="Pfam" id="PF11380">
    <property type="entry name" value="Stealth_CR2"/>
    <property type="match status" value="1"/>
</dbReference>
<dbReference type="STRING" id="1212491.LFA_3675"/>
<keyword evidence="3" id="KW-0270">Exopolysaccharide synthesis</keyword>
<dbReference type="PANTHER" id="PTHR24045">
    <property type="match status" value="1"/>
</dbReference>
<evidence type="ECO:0000256" key="3">
    <source>
        <dbReference type="ARBA" id="ARBA00023169"/>
    </source>
</evidence>
<evidence type="ECO:0000256" key="2">
    <source>
        <dbReference type="ARBA" id="ARBA00022679"/>
    </source>
</evidence>
<keyword evidence="7" id="KW-1185">Reference proteome</keyword>
<sequence>MDEKKTPVTFPIDIVYAWADGNDPQYQKLLAQVSRKDMHYARFAESNELFYSLYSIYKFAPWVRKIFIIVADYQNPSLQNLPSSLVNKITLIRQHEIMPGNALPTFNSMAIETVLHLIPDLSEHFIYFNDDTMLGNHVQPTDFFTPNGEGYFFKKWLPRIFFQPIRFLWPEFNYLHQSITLYKQIAQKKKKSAVLWHGLHHCQPCRKSIFEMLWKNPKTKTILNATLHSHLRANHNIQPTALMHLTGLDSGSMLERQMPISSHLFIKLHHYSMFFHIQLLLLKKFKPQFLCFNSELKKPSVLEKQMNQTLLAYFKINTNQANKVNYQND</sequence>
<dbReference type="InterPro" id="IPR021520">
    <property type="entry name" value="Stealth_CR2"/>
</dbReference>
<evidence type="ECO:0000313" key="6">
    <source>
        <dbReference type="EMBL" id="CEG59000.1"/>
    </source>
</evidence>
<dbReference type="PANTHER" id="PTHR24045:SF0">
    <property type="entry name" value="N-ACETYLGLUCOSAMINE-1-PHOSPHOTRANSFERASE SUBUNITS ALPHA_BETA"/>
    <property type="match status" value="1"/>
</dbReference>
<evidence type="ECO:0000259" key="5">
    <source>
        <dbReference type="Pfam" id="PF17101"/>
    </source>
</evidence>
<protein>
    <submittedName>
        <fullName evidence="6">Uncharacterized protein</fullName>
    </submittedName>
</protein>
<evidence type="ECO:0000259" key="4">
    <source>
        <dbReference type="Pfam" id="PF11380"/>
    </source>
</evidence>
<proteinExistence type="inferred from homology"/>
<dbReference type="OrthoDB" id="9776077at2"/>
<dbReference type="AlphaFoldDB" id="A0A098GAF2"/>
<feature type="domain" description="Stealth protein CR1 conserved region 1" evidence="5">
    <location>
        <begin position="10"/>
        <end position="36"/>
    </location>
</feature>
<dbReference type="GO" id="GO:0000271">
    <property type="term" value="P:polysaccharide biosynthetic process"/>
    <property type="evidence" value="ECO:0007669"/>
    <property type="project" value="UniProtKB-KW"/>
</dbReference>